<reference evidence="3" key="2">
    <citation type="submission" date="2023-01" db="EMBL/GenBank/DDBJ databases">
        <authorList>
            <person name="Petersen C."/>
        </authorList>
    </citation>
    <scope>NUCLEOTIDE SEQUENCE</scope>
    <source>
        <strain evidence="3">IBT 17514</strain>
    </source>
</reference>
<dbReference type="InterPro" id="IPR007310">
    <property type="entry name" value="Aerobactin_biosyn_IucA/IucC_N"/>
</dbReference>
<dbReference type="EMBL" id="JAQJAN010000002">
    <property type="protein sequence ID" value="KAJ5738629.1"/>
    <property type="molecule type" value="Genomic_DNA"/>
</dbReference>
<dbReference type="GO" id="GO:0016881">
    <property type="term" value="F:acid-amino acid ligase activity"/>
    <property type="evidence" value="ECO:0007669"/>
    <property type="project" value="UniProtKB-ARBA"/>
</dbReference>
<reference evidence="3" key="1">
    <citation type="journal article" date="2023" name="IMA Fungus">
        <title>Comparative genomic study of the Penicillium genus elucidates a diverse pangenome and 15 lateral gene transfer events.</title>
        <authorList>
            <person name="Petersen C."/>
            <person name="Sorensen T."/>
            <person name="Nielsen M.R."/>
            <person name="Sondergaard T.E."/>
            <person name="Sorensen J.L."/>
            <person name="Fitzpatrick D.A."/>
            <person name="Frisvad J.C."/>
            <person name="Nielsen K.L."/>
        </authorList>
    </citation>
    <scope>NUCLEOTIDE SEQUENCE</scope>
    <source>
        <strain evidence="3">IBT 17514</strain>
    </source>
</reference>
<evidence type="ECO:0000259" key="2">
    <source>
        <dbReference type="Pfam" id="PF06276"/>
    </source>
</evidence>
<feature type="domain" description="Aerobactin siderophore biosynthesis IucA/IucC N-terminal" evidence="1">
    <location>
        <begin position="65"/>
        <end position="180"/>
    </location>
</feature>
<dbReference type="GO" id="GO:0019290">
    <property type="term" value="P:siderophore biosynthetic process"/>
    <property type="evidence" value="ECO:0007669"/>
    <property type="project" value="InterPro"/>
</dbReference>
<dbReference type="Gene3D" id="1.10.510.40">
    <property type="match status" value="1"/>
</dbReference>
<dbReference type="AlphaFoldDB" id="A0AAD6HUS6"/>
<comment type="caution">
    <text evidence="3">The sequence shown here is derived from an EMBL/GenBank/DDBJ whole genome shotgun (WGS) entry which is preliminary data.</text>
</comment>
<gene>
    <name evidence="3" type="ORF">N7493_001784</name>
</gene>
<accession>A0AAD6HUS6</accession>
<organism evidence="3 4">
    <name type="scientific">Penicillium malachiteum</name>
    <dbReference type="NCBI Taxonomy" id="1324776"/>
    <lineage>
        <taxon>Eukaryota</taxon>
        <taxon>Fungi</taxon>
        <taxon>Dikarya</taxon>
        <taxon>Ascomycota</taxon>
        <taxon>Pezizomycotina</taxon>
        <taxon>Eurotiomycetes</taxon>
        <taxon>Eurotiomycetidae</taxon>
        <taxon>Eurotiales</taxon>
        <taxon>Aspergillaceae</taxon>
        <taxon>Penicillium</taxon>
    </lineage>
</organism>
<evidence type="ECO:0000259" key="1">
    <source>
        <dbReference type="Pfam" id="PF04183"/>
    </source>
</evidence>
<proteinExistence type="predicted"/>
<name>A0AAD6HUS6_9EURO</name>
<dbReference type="InterPro" id="IPR022770">
    <property type="entry name" value="IucA/IucC-like_C"/>
</dbReference>
<evidence type="ECO:0000313" key="4">
    <source>
        <dbReference type="Proteomes" id="UP001215712"/>
    </source>
</evidence>
<feature type="domain" description="Aerobactin siderophore biosynthesis IucA/IucC-like C-terminal" evidence="2">
    <location>
        <begin position="204"/>
        <end position="357"/>
    </location>
</feature>
<sequence length="391" mass="44163">MLTPGITFLSLPCSDLHLAGPFNQLLQPLLQALEIPNASEGFTVIPCLTQQLPSVIQRFPRAEILKSVDNCVDAQASLRTVTPRPELNFPFHLKLSLACQITSALRTITPWSAQGGPIVTQIMDRFLPPDLWVFKEVASATGSQSNFDDAKHLSCILRENLEIRAEANDEVLIIAAALIQQPHGTSQSYAEILFNLHAVSQKRKWFREYVECLLALVLVPLVSHGIGLEAHGQNMLVRICRKTRKIKGFAVRDFGGIRLNTPTLRSQGVSFDTMYPGWSAMTESMEDVWGKVHHSLLQNHVGYLLDALNLQQDDGWTIVREVLEQVLATLPNNGLYEFYMKDTMLFKCFLRMRMEGKYRDYVERDVPNTLLMGSERWEGILASYLPSLHWT</sequence>
<dbReference type="Proteomes" id="UP001215712">
    <property type="component" value="Unassembled WGS sequence"/>
</dbReference>
<dbReference type="PANTHER" id="PTHR34384">
    <property type="entry name" value="L-2,3-DIAMINOPROPANOATE--CITRATE LIGASE"/>
    <property type="match status" value="1"/>
</dbReference>
<dbReference type="PANTHER" id="PTHR34384:SF5">
    <property type="entry name" value="L-2,3-DIAMINOPROPANOATE--CITRATE LIGASE"/>
    <property type="match status" value="1"/>
</dbReference>
<dbReference type="Pfam" id="PF06276">
    <property type="entry name" value="FhuF"/>
    <property type="match status" value="1"/>
</dbReference>
<dbReference type="Pfam" id="PF04183">
    <property type="entry name" value="IucA_IucC"/>
    <property type="match status" value="1"/>
</dbReference>
<keyword evidence="4" id="KW-1185">Reference proteome</keyword>
<evidence type="ECO:0000313" key="3">
    <source>
        <dbReference type="EMBL" id="KAJ5738629.1"/>
    </source>
</evidence>
<dbReference type="InterPro" id="IPR037455">
    <property type="entry name" value="LucA/IucC-like"/>
</dbReference>
<protein>
    <submittedName>
        <fullName evidence="3">Uncharacterized protein</fullName>
    </submittedName>
</protein>